<evidence type="ECO:0000313" key="2">
    <source>
        <dbReference type="EMBL" id="KPM82278.1"/>
    </source>
</evidence>
<sequence>MTKINTKHPAGTFCWAELCAKDWQAAKQFYTQLFDWGFDDQPIGEDMYYTMLQKQGDDIAAMYQLPASMSEMPTHWLLYIAVDDVDQSTELAKSLGATVLAGPHDVMTAGRMVMLQEPGGATFALWQAGEHIGAKRVQELNLPYWFELVSKDMQKSRDFYCQLFGWQFEVKPMEGMDYTLFTIDEQPIAGMLEMTDEWPDDIPPHWMPYFAVADCDQTVAKATQLNGAICVPATDIPDVGRFSVITDPQGAVFSILKSTIDELT</sequence>
<dbReference type="STRING" id="570156.AOG27_16450"/>
<dbReference type="Pfam" id="PF00903">
    <property type="entry name" value="Glyoxalase"/>
    <property type="match status" value="2"/>
</dbReference>
<dbReference type="SUPFAM" id="SSF54593">
    <property type="entry name" value="Glyoxalase/Bleomycin resistance protein/Dihydroxybiphenyl dioxygenase"/>
    <property type="match status" value="2"/>
</dbReference>
<gene>
    <name evidence="2" type="ORF">AOG27_16450</name>
</gene>
<dbReference type="EMBL" id="LJTC01000012">
    <property type="protein sequence ID" value="KPM82278.1"/>
    <property type="molecule type" value="Genomic_DNA"/>
</dbReference>
<feature type="domain" description="VOC" evidence="1">
    <location>
        <begin position="12"/>
        <end position="128"/>
    </location>
</feature>
<accession>A0A0P7DXB1</accession>
<evidence type="ECO:0000259" key="1">
    <source>
        <dbReference type="PROSITE" id="PS51819"/>
    </source>
</evidence>
<proteinExistence type="predicted"/>
<reference evidence="2 3" key="1">
    <citation type="submission" date="2015-09" db="EMBL/GenBank/DDBJ databases">
        <title>Draft Genome Sequence of Pseudoalteromonas lipolytica UCD-48B.</title>
        <authorList>
            <person name="Krusor M."/>
            <person name="Coil D.A."/>
            <person name="Lang J.M."/>
            <person name="Eisen J.A."/>
            <person name="Alexiev A."/>
        </authorList>
    </citation>
    <scope>NUCLEOTIDE SEQUENCE [LARGE SCALE GENOMIC DNA]</scope>
    <source>
        <strain evidence="2 3">UCD-48B</strain>
    </source>
</reference>
<organism evidence="2 3">
    <name type="scientific">Pseudoalteromonas lipolytica</name>
    <dbReference type="NCBI Taxonomy" id="570156"/>
    <lineage>
        <taxon>Bacteria</taxon>
        <taxon>Pseudomonadati</taxon>
        <taxon>Pseudomonadota</taxon>
        <taxon>Gammaproteobacteria</taxon>
        <taxon>Alteromonadales</taxon>
        <taxon>Pseudoalteromonadaceae</taxon>
        <taxon>Pseudoalteromonas</taxon>
    </lineage>
</organism>
<dbReference type="PANTHER" id="PTHR33993:SF14">
    <property type="entry name" value="GB|AAF24581.1"/>
    <property type="match status" value="1"/>
</dbReference>
<dbReference type="InterPro" id="IPR037523">
    <property type="entry name" value="VOC_core"/>
</dbReference>
<dbReference type="PATRIC" id="fig|570156.3.peg.1219"/>
<protein>
    <submittedName>
        <fullName evidence="2">Glyoxalase</fullName>
    </submittedName>
</protein>
<dbReference type="OrthoDB" id="9793039at2"/>
<dbReference type="RefSeq" id="WP_054554101.1">
    <property type="nucleotide sequence ID" value="NZ_LJTC01000012.1"/>
</dbReference>
<dbReference type="Proteomes" id="UP000050378">
    <property type="component" value="Unassembled WGS sequence"/>
</dbReference>
<dbReference type="PANTHER" id="PTHR33993">
    <property type="entry name" value="GLYOXALASE-RELATED"/>
    <property type="match status" value="1"/>
</dbReference>
<dbReference type="InterPro" id="IPR029068">
    <property type="entry name" value="Glyas_Bleomycin-R_OHBP_Dase"/>
</dbReference>
<dbReference type="PROSITE" id="PS51819">
    <property type="entry name" value="VOC"/>
    <property type="match status" value="2"/>
</dbReference>
<comment type="caution">
    <text evidence="2">The sequence shown here is derived from an EMBL/GenBank/DDBJ whole genome shotgun (WGS) entry which is preliminary data.</text>
</comment>
<feature type="domain" description="VOC" evidence="1">
    <location>
        <begin position="142"/>
        <end position="258"/>
    </location>
</feature>
<dbReference type="CDD" id="cd07247">
    <property type="entry name" value="SgaA_N_like"/>
    <property type="match status" value="2"/>
</dbReference>
<evidence type="ECO:0000313" key="3">
    <source>
        <dbReference type="Proteomes" id="UP000050378"/>
    </source>
</evidence>
<dbReference type="Gene3D" id="3.10.180.10">
    <property type="entry name" value="2,3-Dihydroxybiphenyl 1,2-Dioxygenase, domain 1"/>
    <property type="match status" value="2"/>
</dbReference>
<dbReference type="InterPro" id="IPR052164">
    <property type="entry name" value="Anthracycline_SecMetBiosynth"/>
</dbReference>
<dbReference type="AlphaFoldDB" id="A0A0P7DXB1"/>
<name>A0A0P7DXB1_9GAMM</name>
<dbReference type="InterPro" id="IPR004360">
    <property type="entry name" value="Glyas_Fos-R_dOase_dom"/>
</dbReference>